<feature type="transmembrane region" description="Helical" evidence="1">
    <location>
        <begin position="585"/>
        <end position="603"/>
    </location>
</feature>
<dbReference type="KEGG" id="pary:A4V02_09255"/>
<sequence>MEGSSLFTLLISIGIIIAIWLLMMLLSRFKAFENRLYNIELFLFNNSRQETETSTTPCNEPDVRADENTADASVIPDIPEHSIREESMELYYPDEPEEEEYHTLPANIPPIPAAITEPSISPESKDIEPYTRRHNIERQIGVNLFSKIGILVLIIGVGFFVKYAIDNNWINEVARALLGMATGLGLWGIAYRLRDSYRNFSSVLAGGGFAVCFVTIAIAHNIYALINPLATMCSLVALTAAMITISLVFDRRELAMTAIIGGFIAPFIASNPDSSVTILLSYVLILDIAMFIISIRRNWWELSAASTPLTWIVATIALHATMSSGFPLLIFGILYFILFSLPLALVLNRNIDNRRLFIALIGAVLLNNFAFLSIGTEVIANIPSGNYMKGLIPLIAATVNGMLYFRFYTEDNNGIIRKILTGLIILFIALIFPIQFSSPSIILSCIACYGAILNLGYARLHNPLLGAAAAVIAVIIIFATLTPFIEFSGLNRCTPGGRATTELICAIAFAASAWTINRYKMAYATRFAIFYTILIWVAGLLALSGMDTLYNIGLDTTTSSRALMVSGFIIMLILSLTTSRGGNSGWLFPGIGAIWFAYAPFAVPDENQIIADILLWTGAAVYIALATVEAIKAFRHKLVGPINMPEYTVYFNISAIIFAIAATEYMLRQFGLPHLYSAGLSVALTLCGATQLIIGMRVHTRLMRIIGLCVMGIVLMKLTIYDLWVLPTIGRIIVFILLGIVLLVISFLYQKLRAAIFSDN</sequence>
<organism evidence="2 3">
    <name type="scientific">Muribaculum intestinale</name>
    <dbReference type="NCBI Taxonomy" id="1796646"/>
    <lineage>
        <taxon>Bacteria</taxon>
        <taxon>Pseudomonadati</taxon>
        <taxon>Bacteroidota</taxon>
        <taxon>Bacteroidia</taxon>
        <taxon>Bacteroidales</taxon>
        <taxon>Muribaculaceae</taxon>
        <taxon>Muribaculum</taxon>
    </lineage>
</organism>
<gene>
    <name evidence="2" type="ORF">A4V02_09255</name>
</gene>
<protein>
    <recommendedName>
        <fullName evidence="4">DUF2339 domain-containing protein</fullName>
    </recommendedName>
</protein>
<evidence type="ECO:0000313" key="2">
    <source>
        <dbReference type="EMBL" id="ANU63895.1"/>
    </source>
</evidence>
<accession>A0A1B1SAR5</accession>
<dbReference type="OrthoDB" id="666059at2"/>
<feature type="transmembrane region" description="Helical" evidence="1">
    <location>
        <begin position="254"/>
        <end position="270"/>
    </location>
</feature>
<dbReference type="EMBL" id="CP015402">
    <property type="protein sequence ID" value="ANU63895.1"/>
    <property type="molecule type" value="Genomic_DNA"/>
</dbReference>
<keyword evidence="3" id="KW-1185">Reference proteome</keyword>
<keyword evidence="1" id="KW-0812">Transmembrane</keyword>
<feature type="transmembrane region" description="Helical" evidence="1">
    <location>
        <begin position="673"/>
        <end position="693"/>
    </location>
</feature>
<dbReference type="AlphaFoldDB" id="A0A1B1SAR5"/>
<dbReference type="InterPro" id="IPR019286">
    <property type="entry name" value="DUF2339_TM"/>
</dbReference>
<feature type="transmembrane region" description="Helical" evidence="1">
    <location>
        <begin position="705"/>
        <end position="726"/>
    </location>
</feature>
<reference evidence="3" key="1">
    <citation type="submission" date="2016-04" db="EMBL/GenBank/DDBJ databases">
        <title>Complete Genome Sequences of Twelve Strains of a Stable Defined Moderately Diverse Mouse Microbiota 2 (sDMDMm2).</title>
        <authorList>
            <person name="Uchimura Y."/>
            <person name="Wyss M."/>
            <person name="Brugiroux S."/>
            <person name="Limenitakis J.P."/>
            <person name="Stecher B."/>
            <person name="McCoy K.D."/>
            <person name="Macpherson A.J."/>
        </authorList>
    </citation>
    <scope>NUCLEOTIDE SEQUENCE [LARGE SCALE GENOMIC DNA]</scope>
    <source>
        <strain evidence="3">YL27</strain>
    </source>
</reference>
<keyword evidence="1" id="KW-1133">Transmembrane helix</keyword>
<feature type="transmembrane region" description="Helical" evidence="1">
    <location>
        <begin position="732"/>
        <end position="749"/>
    </location>
</feature>
<dbReference type="Proteomes" id="UP000186351">
    <property type="component" value="Chromosome"/>
</dbReference>
<dbReference type="STRING" id="1796646.A4V02_09255"/>
<dbReference type="Pfam" id="PF10101">
    <property type="entry name" value="DUF2339"/>
    <property type="match status" value="1"/>
</dbReference>
<feature type="transmembrane region" description="Helical" evidence="1">
    <location>
        <begin position="229"/>
        <end position="249"/>
    </location>
</feature>
<evidence type="ECO:0000256" key="1">
    <source>
        <dbReference type="SAM" id="Phobius"/>
    </source>
</evidence>
<dbReference type="RefSeq" id="WP_068961193.1">
    <property type="nucleotide sequence ID" value="NZ_CAJTAP010000003.1"/>
</dbReference>
<dbReference type="PANTHER" id="PTHR38434:SF1">
    <property type="entry name" value="BLL2549 PROTEIN"/>
    <property type="match status" value="1"/>
</dbReference>
<feature type="transmembrane region" description="Helical" evidence="1">
    <location>
        <begin position="276"/>
        <end position="295"/>
    </location>
</feature>
<feature type="transmembrane region" description="Helical" evidence="1">
    <location>
        <begin position="140"/>
        <end position="161"/>
    </location>
</feature>
<feature type="transmembrane region" description="Helical" evidence="1">
    <location>
        <begin position="302"/>
        <end position="322"/>
    </location>
</feature>
<evidence type="ECO:0000313" key="3">
    <source>
        <dbReference type="Proteomes" id="UP000186351"/>
    </source>
</evidence>
<feature type="transmembrane region" description="Helical" evidence="1">
    <location>
        <begin position="464"/>
        <end position="485"/>
    </location>
</feature>
<feature type="transmembrane region" description="Helical" evidence="1">
    <location>
        <begin position="497"/>
        <end position="516"/>
    </location>
</feature>
<proteinExistence type="predicted"/>
<name>A0A1B1SAR5_9BACT</name>
<feature type="transmembrane region" description="Helical" evidence="1">
    <location>
        <begin position="6"/>
        <end position="26"/>
    </location>
</feature>
<accession>A0A1Z2XHV3</accession>
<feature type="transmembrane region" description="Helical" evidence="1">
    <location>
        <begin position="328"/>
        <end position="347"/>
    </location>
</feature>
<feature type="transmembrane region" description="Helical" evidence="1">
    <location>
        <begin position="203"/>
        <end position="223"/>
    </location>
</feature>
<feature type="transmembrane region" description="Helical" evidence="1">
    <location>
        <begin position="649"/>
        <end position="667"/>
    </location>
</feature>
<feature type="transmembrane region" description="Helical" evidence="1">
    <location>
        <begin position="356"/>
        <end position="375"/>
    </location>
</feature>
<keyword evidence="1" id="KW-0472">Membrane</keyword>
<feature type="transmembrane region" description="Helical" evidence="1">
    <location>
        <begin position="558"/>
        <end position="578"/>
    </location>
</feature>
<dbReference type="PANTHER" id="PTHR38434">
    <property type="entry name" value="BLL2549 PROTEIN"/>
    <property type="match status" value="1"/>
</dbReference>
<dbReference type="GeneID" id="65537054"/>
<evidence type="ECO:0008006" key="4">
    <source>
        <dbReference type="Google" id="ProtNLM"/>
    </source>
</evidence>
<feature type="transmembrane region" description="Helical" evidence="1">
    <location>
        <begin position="415"/>
        <end position="434"/>
    </location>
</feature>
<feature type="transmembrane region" description="Helical" evidence="1">
    <location>
        <begin position="609"/>
        <end position="628"/>
    </location>
</feature>
<feature type="transmembrane region" description="Helical" evidence="1">
    <location>
        <begin position="528"/>
        <end position="546"/>
    </location>
</feature>
<feature type="transmembrane region" description="Helical" evidence="1">
    <location>
        <begin position="173"/>
        <end position="191"/>
    </location>
</feature>
<feature type="transmembrane region" description="Helical" evidence="1">
    <location>
        <begin position="440"/>
        <end position="457"/>
    </location>
</feature>
<feature type="transmembrane region" description="Helical" evidence="1">
    <location>
        <begin position="387"/>
        <end position="408"/>
    </location>
</feature>